<feature type="binding site" evidence="9">
    <location>
        <position position="212"/>
    </location>
    <ligand>
        <name>4-amino-2-methyl-5-(diphosphooxymethyl)pyrimidine</name>
        <dbReference type="ChEBI" id="CHEBI:57841"/>
    </ligand>
</feature>
<dbReference type="Gene3D" id="3.20.20.70">
    <property type="entry name" value="Aldolase class I"/>
    <property type="match status" value="1"/>
</dbReference>
<comment type="similarity">
    <text evidence="9 10">Belongs to the thiamine-phosphate synthase family.</text>
</comment>
<feature type="binding site" evidence="9">
    <location>
        <position position="251"/>
    </location>
    <ligand>
        <name>4-amino-2-methyl-5-(diphosphooxymethyl)pyrimidine</name>
        <dbReference type="ChEBI" id="CHEBI:57841"/>
    </ligand>
</feature>
<feature type="binding site" evidence="9">
    <location>
        <begin position="277"/>
        <end position="279"/>
    </location>
    <ligand>
        <name>2-[(2R,5Z)-2-carboxy-4-methylthiazol-5(2H)-ylidene]ethyl phosphate</name>
        <dbReference type="ChEBI" id="CHEBI:62899"/>
    </ligand>
</feature>
<reference evidence="14 15" key="1">
    <citation type="journal article" date="2018" name="Sci. Rep.">
        <title>A novel species of the marine cyanobacterium Acaryochloris with a unique pigment content and lifestyle.</title>
        <authorList>
            <person name="Partensky F."/>
            <person name="Six C."/>
            <person name="Ratin M."/>
            <person name="Garczarek L."/>
            <person name="Vaulot D."/>
            <person name="Probert I."/>
            <person name="Calteau A."/>
            <person name="Gourvil P."/>
            <person name="Marie D."/>
            <person name="Grebert T."/>
            <person name="Bouchier C."/>
            <person name="Le Panse S."/>
            <person name="Gachenot M."/>
            <person name="Rodriguez F."/>
            <person name="Garrido J.L."/>
        </authorList>
    </citation>
    <scope>NUCLEOTIDE SEQUENCE [LARGE SCALE GENOMIC DNA]</scope>
    <source>
        <strain evidence="14 15">RCC1774</strain>
    </source>
</reference>
<evidence type="ECO:0000259" key="13">
    <source>
        <dbReference type="Pfam" id="PF17792"/>
    </source>
</evidence>
<feature type="region of interest" description="Thiamine-phosphate synthase" evidence="9">
    <location>
        <begin position="124"/>
        <end position="356"/>
    </location>
</feature>
<dbReference type="EMBL" id="PQWO01000003">
    <property type="protein sequence ID" value="PZD74201.1"/>
    <property type="molecule type" value="Genomic_DNA"/>
</dbReference>
<dbReference type="PANTHER" id="PTHR20857:SF15">
    <property type="entry name" value="THIAMINE-PHOSPHATE SYNTHASE"/>
    <property type="match status" value="1"/>
</dbReference>
<dbReference type="InterPro" id="IPR016229">
    <property type="entry name" value="TMP_synthase_cyanobac_bac"/>
</dbReference>
<dbReference type="Proteomes" id="UP000248857">
    <property type="component" value="Unassembled WGS sequence"/>
</dbReference>
<comment type="cofactor">
    <cofactor evidence="9">
        <name>Mg(2+)</name>
        <dbReference type="ChEBI" id="CHEBI:18420"/>
    </cofactor>
    <text evidence="9">Binds 1 Mg(2+) ion per subunit.</text>
</comment>
<evidence type="ECO:0000256" key="4">
    <source>
        <dbReference type="ARBA" id="ARBA00022842"/>
    </source>
</evidence>
<dbReference type="GO" id="GO:0000287">
    <property type="term" value="F:magnesium ion binding"/>
    <property type="evidence" value="ECO:0007669"/>
    <property type="project" value="UniProtKB-UniRule"/>
</dbReference>
<dbReference type="PIRSF" id="PIRSF000512">
    <property type="entry name" value="TMP_PPase_Cyanobac_prd"/>
    <property type="match status" value="1"/>
</dbReference>
<comment type="function">
    <text evidence="9">Condenses 4-methyl-5-(beta-hydroxyethyl)thiazole monophosphate (THZ-P) and 2-methyl-4-amino-5-hydroxymethyl pyrimidine pyrophosphate (HMP-PP) to form thiamine monophosphate (TMP).</text>
</comment>
<dbReference type="Pfam" id="PF17792">
    <property type="entry name" value="ThiD2"/>
    <property type="match status" value="1"/>
</dbReference>
<feature type="binding site" evidence="9">
    <location>
        <begin position="180"/>
        <end position="184"/>
    </location>
    <ligand>
        <name>4-amino-2-methyl-5-(diphosphooxymethyl)pyrimidine</name>
        <dbReference type="ChEBI" id="CHEBI:57841"/>
    </ligand>
</feature>
<dbReference type="OrthoDB" id="9812206at2"/>
<evidence type="ECO:0000259" key="12">
    <source>
        <dbReference type="Pfam" id="PF02581"/>
    </source>
</evidence>
<evidence type="ECO:0000256" key="9">
    <source>
        <dbReference type="HAMAP-Rule" id="MF_01327"/>
    </source>
</evidence>
<keyword evidence="15" id="KW-1185">Reference proteome</keyword>
<comment type="catalytic activity">
    <reaction evidence="7 9 10">
        <text>2-(2-carboxy-4-methylthiazol-5-yl)ethyl phosphate + 4-amino-2-methyl-5-(diphosphooxymethyl)pyrimidine + 2 H(+) = thiamine phosphate + CO2 + diphosphate</text>
        <dbReference type="Rhea" id="RHEA:47848"/>
        <dbReference type="ChEBI" id="CHEBI:15378"/>
        <dbReference type="ChEBI" id="CHEBI:16526"/>
        <dbReference type="ChEBI" id="CHEBI:33019"/>
        <dbReference type="ChEBI" id="CHEBI:37575"/>
        <dbReference type="ChEBI" id="CHEBI:57841"/>
        <dbReference type="ChEBI" id="CHEBI:62890"/>
        <dbReference type="EC" id="2.5.1.3"/>
    </reaction>
</comment>
<dbReference type="InterPro" id="IPR036206">
    <property type="entry name" value="ThiamineP_synth_sf"/>
</dbReference>
<gene>
    <name evidence="14" type="primary">thiE_1</name>
    <name evidence="9" type="synonym">thiE</name>
    <name evidence="14" type="ORF">C1752_01337</name>
</gene>
<evidence type="ECO:0000313" key="14">
    <source>
        <dbReference type="EMBL" id="PZD74201.1"/>
    </source>
</evidence>
<dbReference type="PANTHER" id="PTHR20857">
    <property type="entry name" value="THIAMINE-PHOSPHATE PYROPHOSPHORYLASE"/>
    <property type="match status" value="1"/>
</dbReference>
<comment type="pathway">
    <text evidence="1 9 11">Cofactor biosynthesis; thiamine diphosphate biosynthesis; thiamine phosphate from 4-amino-2-methyl-5-diphosphomethylpyrimidine and 4-methyl-5-(2-phosphoethyl)-thiazole: step 1/1.</text>
</comment>
<dbReference type="Pfam" id="PF02581">
    <property type="entry name" value="TMP-TENI"/>
    <property type="match status" value="1"/>
</dbReference>
<dbReference type="RefSeq" id="WP_110985304.1">
    <property type="nucleotide sequence ID" value="NZ_CAWNWM010000003.1"/>
</dbReference>
<feature type="region of interest" description="Unknown" evidence="9">
    <location>
        <begin position="1"/>
        <end position="123"/>
    </location>
</feature>
<accession>A0A2W1K0T9</accession>
<sequence>MEKPHNSAIYRILDANLDRAREGIRVIEEWCRFSLRDLELADQCKHLRHELAQLHRPIFRQARDTLHDPGTQLTHIQEQSRASPDAVLQANLARTQESLRVLEEYSKLCEPAMADICKQMRYQIYTLESQLSRATHHSSLRSRLLRDPYTLPDLYLVTSPSETLVATVKAALKGGLKLVQHRDKDSSDSERLHTAHQLCQLCHQHDALFIVNDRVDIALAVNADGVHLGQQDVPMALARQILGPEKVVGRSTTNVDEMERAIKEKADYIGVGPIFATPTKVGKAPVGLDYIQYVSQNSPMPWYAIGGIDEQNLTEVLAAGAEKAAVVRAIMQDPNPTEITQRLLKKFPGHNLERSQ</sequence>
<feature type="binding site" evidence="9">
    <location>
        <position position="307"/>
    </location>
    <ligand>
        <name>2-[(2R,5Z)-2-carboxy-4-methylthiazol-5(2H)-ylidene]ethyl phosphate</name>
        <dbReference type="ChEBI" id="CHEBI:62899"/>
    </ligand>
</feature>
<dbReference type="GO" id="GO:0009228">
    <property type="term" value="P:thiamine biosynthetic process"/>
    <property type="evidence" value="ECO:0007669"/>
    <property type="project" value="UniProtKB-KW"/>
</dbReference>
<dbReference type="EC" id="2.5.1.3" evidence="9"/>
<comment type="catalytic activity">
    <reaction evidence="8 9 10">
        <text>2-[(2R,5Z)-2-carboxy-4-methylthiazol-5(2H)-ylidene]ethyl phosphate + 4-amino-2-methyl-5-(diphosphooxymethyl)pyrimidine + 2 H(+) = thiamine phosphate + CO2 + diphosphate</text>
        <dbReference type="Rhea" id="RHEA:47844"/>
        <dbReference type="ChEBI" id="CHEBI:15378"/>
        <dbReference type="ChEBI" id="CHEBI:16526"/>
        <dbReference type="ChEBI" id="CHEBI:33019"/>
        <dbReference type="ChEBI" id="CHEBI:37575"/>
        <dbReference type="ChEBI" id="CHEBI:57841"/>
        <dbReference type="ChEBI" id="CHEBI:62899"/>
        <dbReference type="EC" id="2.5.1.3"/>
    </reaction>
</comment>
<feature type="binding site" evidence="9">
    <location>
        <position position="213"/>
    </location>
    <ligand>
        <name>Mg(2+)</name>
        <dbReference type="ChEBI" id="CHEBI:18420"/>
    </ligand>
</feature>
<dbReference type="HAMAP" id="MF_01327">
    <property type="entry name" value="TMP_synthase_cyanobact"/>
    <property type="match status" value="1"/>
</dbReference>
<dbReference type="UniPathway" id="UPA00060">
    <property type="reaction ID" value="UER00141"/>
</dbReference>
<evidence type="ECO:0000313" key="15">
    <source>
        <dbReference type="Proteomes" id="UP000248857"/>
    </source>
</evidence>
<proteinExistence type="inferred from homology"/>
<keyword evidence="4 9" id="KW-0460">Magnesium</keyword>
<keyword evidence="3 9" id="KW-0479">Metal-binding</keyword>
<dbReference type="InterPro" id="IPR013785">
    <property type="entry name" value="Aldolase_TIM"/>
</dbReference>
<feature type="domain" description="Thiamine phosphate synthase/TenI" evidence="12">
    <location>
        <begin position="154"/>
        <end position="330"/>
    </location>
</feature>
<evidence type="ECO:0000256" key="3">
    <source>
        <dbReference type="ARBA" id="ARBA00022723"/>
    </source>
</evidence>
<feature type="binding site" evidence="9">
    <location>
        <position position="280"/>
    </location>
    <ligand>
        <name>4-amino-2-methyl-5-(diphosphooxymethyl)pyrimidine</name>
        <dbReference type="ChEBI" id="CHEBI:57841"/>
    </ligand>
</feature>
<evidence type="ECO:0000256" key="7">
    <source>
        <dbReference type="ARBA" id="ARBA00047851"/>
    </source>
</evidence>
<dbReference type="NCBIfam" id="NF002727">
    <property type="entry name" value="PRK02615.1"/>
    <property type="match status" value="1"/>
</dbReference>
<comment type="catalytic activity">
    <reaction evidence="6 9 10">
        <text>4-methyl-5-(2-phosphooxyethyl)-thiazole + 4-amino-2-methyl-5-(diphosphooxymethyl)pyrimidine + H(+) = thiamine phosphate + diphosphate</text>
        <dbReference type="Rhea" id="RHEA:22328"/>
        <dbReference type="ChEBI" id="CHEBI:15378"/>
        <dbReference type="ChEBI" id="CHEBI:33019"/>
        <dbReference type="ChEBI" id="CHEBI:37575"/>
        <dbReference type="ChEBI" id="CHEBI:57841"/>
        <dbReference type="ChEBI" id="CHEBI:58296"/>
        <dbReference type="EC" id="2.5.1.3"/>
    </reaction>
</comment>
<dbReference type="FunFam" id="3.20.20.70:FF:000096">
    <property type="entry name" value="Thiamine-phosphate synthase"/>
    <property type="match status" value="1"/>
</dbReference>
<evidence type="ECO:0000256" key="2">
    <source>
        <dbReference type="ARBA" id="ARBA00022679"/>
    </source>
</evidence>
<evidence type="ECO:0000256" key="8">
    <source>
        <dbReference type="ARBA" id="ARBA00047883"/>
    </source>
</evidence>
<evidence type="ECO:0000256" key="10">
    <source>
        <dbReference type="RuleBase" id="RU003826"/>
    </source>
</evidence>
<name>A0A2W1K0T9_9CYAN</name>
<dbReference type="GO" id="GO:0004789">
    <property type="term" value="F:thiamine-phosphate diphosphorylase activity"/>
    <property type="evidence" value="ECO:0007669"/>
    <property type="project" value="UniProtKB-UniRule"/>
</dbReference>
<dbReference type="NCBIfam" id="TIGR00693">
    <property type="entry name" value="thiE"/>
    <property type="match status" value="1"/>
</dbReference>
<dbReference type="InterPro" id="IPR034291">
    <property type="entry name" value="TMP_synthase"/>
</dbReference>
<evidence type="ECO:0000256" key="1">
    <source>
        <dbReference type="ARBA" id="ARBA00005165"/>
    </source>
</evidence>
<dbReference type="GO" id="GO:0005737">
    <property type="term" value="C:cytoplasm"/>
    <property type="evidence" value="ECO:0007669"/>
    <property type="project" value="TreeGrafter"/>
</dbReference>
<keyword evidence="2 9" id="KW-0808">Transferase</keyword>
<feature type="binding site" evidence="9">
    <location>
        <position position="232"/>
    </location>
    <ligand>
        <name>Mg(2+)</name>
        <dbReference type="ChEBI" id="CHEBI:18420"/>
    </ligand>
</feature>
<evidence type="ECO:0000256" key="6">
    <source>
        <dbReference type="ARBA" id="ARBA00047334"/>
    </source>
</evidence>
<evidence type="ECO:0000256" key="11">
    <source>
        <dbReference type="RuleBase" id="RU004253"/>
    </source>
</evidence>
<evidence type="ECO:0000256" key="5">
    <source>
        <dbReference type="ARBA" id="ARBA00022977"/>
    </source>
</evidence>
<dbReference type="HAMAP" id="MF_00097">
    <property type="entry name" value="TMP_synthase"/>
    <property type="match status" value="1"/>
</dbReference>
<dbReference type="CDD" id="cd00564">
    <property type="entry name" value="TMP_TenI"/>
    <property type="match status" value="1"/>
</dbReference>
<dbReference type="GO" id="GO:0009229">
    <property type="term" value="P:thiamine diphosphate biosynthetic process"/>
    <property type="evidence" value="ECO:0007669"/>
    <property type="project" value="UniProtKB-UniRule"/>
</dbReference>
<organism evidence="14 15">
    <name type="scientific">Acaryochloris thomasi RCC1774</name>
    <dbReference type="NCBI Taxonomy" id="1764569"/>
    <lineage>
        <taxon>Bacteria</taxon>
        <taxon>Bacillati</taxon>
        <taxon>Cyanobacteriota</taxon>
        <taxon>Cyanophyceae</taxon>
        <taxon>Acaryochloridales</taxon>
        <taxon>Acaryochloridaceae</taxon>
        <taxon>Acaryochloris</taxon>
        <taxon>Acaryochloris thomasi</taxon>
    </lineage>
</organism>
<dbReference type="AlphaFoldDB" id="A0A2W1K0T9"/>
<comment type="caution">
    <text evidence="14">The sequence shown here is derived from an EMBL/GenBank/DDBJ whole genome shotgun (WGS) entry which is preliminary data.</text>
</comment>
<dbReference type="InterPro" id="IPR041397">
    <property type="entry name" value="ThiD2"/>
</dbReference>
<protein>
    <recommendedName>
        <fullName evidence="9">Thiamine-phosphate synthase</fullName>
        <shortName evidence="9">TP synthase</shortName>
        <shortName evidence="9">TPS</shortName>
        <ecNumber evidence="9">2.5.1.3</ecNumber>
    </recommendedName>
    <alternativeName>
        <fullName evidence="9">Thiamine-phosphate pyrophosphorylase</fullName>
        <shortName evidence="9">TMP pyrophosphorylase</shortName>
        <shortName evidence="9">TMP-PPase</shortName>
    </alternativeName>
</protein>
<dbReference type="InterPro" id="IPR022998">
    <property type="entry name" value="ThiamineP_synth_TenI"/>
</dbReference>
<feature type="domain" description="ThiD2" evidence="13">
    <location>
        <begin position="11"/>
        <end position="129"/>
    </location>
</feature>
<dbReference type="SUPFAM" id="SSF51391">
    <property type="entry name" value="Thiamin phosphate synthase"/>
    <property type="match status" value="1"/>
</dbReference>
<keyword evidence="5 9" id="KW-0784">Thiamine biosynthesis</keyword>